<feature type="transmembrane region" description="Helical" evidence="1">
    <location>
        <begin position="48"/>
        <end position="73"/>
    </location>
</feature>
<evidence type="ECO:0000313" key="2">
    <source>
        <dbReference type="EMBL" id="MOY34714.1"/>
    </source>
</evidence>
<dbReference type="AlphaFoldDB" id="A0A4D5RCY7"/>
<name>A0A4D5RCY7_IXOSC</name>
<organism evidence="2">
    <name type="scientific">Ixodes scapularis</name>
    <name type="common">Black-legged tick</name>
    <name type="synonym">Deer tick</name>
    <dbReference type="NCBI Taxonomy" id="6945"/>
    <lineage>
        <taxon>Eukaryota</taxon>
        <taxon>Metazoa</taxon>
        <taxon>Ecdysozoa</taxon>
        <taxon>Arthropoda</taxon>
        <taxon>Chelicerata</taxon>
        <taxon>Arachnida</taxon>
        <taxon>Acari</taxon>
        <taxon>Parasitiformes</taxon>
        <taxon>Ixodida</taxon>
        <taxon>Ixodoidea</taxon>
        <taxon>Ixodidae</taxon>
        <taxon>Ixodinae</taxon>
        <taxon>Ixodes</taxon>
    </lineage>
</organism>
<dbReference type="EMBL" id="GHJT01000743">
    <property type="protein sequence ID" value="MOY34714.1"/>
    <property type="molecule type" value="Transcribed_RNA"/>
</dbReference>
<keyword evidence="1" id="KW-0812">Transmembrane</keyword>
<proteinExistence type="predicted"/>
<evidence type="ECO:0000256" key="1">
    <source>
        <dbReference type="SAM" id="Phobius"/>
    </source>
</evidence>
<keyword evidence="1" id="KW-1133">Transmembrane helix</keyword>
<reference evidence="2" key="1">
    <citation type="submission" date="2019-04" db="EMBL/GenBank/DDBJ databases">
        <title>An insight into the mialome of Ixodes scapularis.</title>
        <authorList>
            <person name="Ribeiro J.M."/>
            <person name="Mather T.N."/>
            <person name="Karim S."/>
        </authorList>
    </citation>
    <scope>NUCLEOTIDE SEQUENCE</scope>
</reference>
<feature type="transmembrane region" description="Helical" evidence="1">
    <location>
        <begin position="12"/>
        <end position="36"/>
    </location>
</feature>
<accession>A0A4D5RCY7</accession>
<keyword evidence="1" id="KW-0472">Membrane</keyword>
<sequence>MTSMCHICIQQYILLVCLICFCAPQINSFFLGSLISLDPKFTMTGVPVIFFIYAAIIREFSSFFFLSCVFFFFCF</sequence>
<protein>
    <submittedName>
        <fullName evidence="2">Uncharacterized protein</fullName>
    </submittedName>
</protein>